<name>A0A699JYH2_TANCI</name>
<dbReference type="EMBL" id="BKCJ010455119">
    <property type="protein sequence ID" value="GFA61287.1"/>
    <property type="molecule type" value="Genomic_DNA"/>
</dbReference>
<protein>
    <recommendedName>
        <fullName evidence="3">Integrase, catalytic region, zinc finger, CCHC-type, peptidase aspartic, catalytic</fullName>
    </recommendedName>
</protein>
<proteinExistence type="predicted"/>
<feature type="compositionally biased region" description="Polar residues" evidence="1">
    <location>
        <begin position="1"/>
        <end position="16"/>
    </location>
</feature>
<dbReference type="AlphaFoldDB" id="A0A699JYH2"/>
<evidence type="ECO:0000313" key="2">
    <source>
        <dbReference type="EMBL" id="GFA61287.1"/>
    </source>
</evidence>
<accession>A0A699JYH2</accession>
<organism evidence="2">
    <name type="scientific">Tanacetum cinerariifolium</name>
    <name type="common">Dalmatian daisy</name>
    <name type="synonym">Chrysanthemum cinerariifolium</name>
    <dbReference type="NCBI Taxonomy" id="118510"/>
    <lineage>
        <taxon>Eukaryota</taxon>
        <taxon>Viridiplantae</taxon>
        <taxon>Streptophyta</taxon>
        <taxon>Embryophyta</taxon>
        <taxon>Tracheophyta</taxon>
        <taxon>Spermatophyta</taxon>
        <taxon>Magnoliopsida</taxon>
        <taxon>eudicotyledons</taxon>
        <taxon>Gunneridae</taxon>
        <taxon>Pentapetalae</taxon>
        <taxon>asterids</taxon>
        <taxon>campanulids</taxon>
        <taxon>Asterales</taxon>
        <taxon>Asteraceae</taxon>
        <taxon>Asteroideae</taxon>
        <taxon>Anthemideae</taxon>
        <taxon>Anthemidinae</taxon>
        <taxon>Tanacetum</taxon>
    </lineage>
</organism>
<comment type="caution">
    <text evidence="2">The sequence shown here is derived from an EMBL/GenBank/DDBJ whole genome shotgun (WGS) entry which is preliminary data.</text>
</comment>
<feature type="region of interest" description="Disordered" evidence="1">
    <location>
        <begin position="1"/>
        <end position="21"/>
    </location>
</feature>
<sequence>MATSNQQAIADASSDQRPPMLEKGSYVPWASRFKRYVDVKREHERRVMDSIENGLFKLKEITNLTSSTDASRAKPQTYADLMGDDKLIYEADIDAMNWILLGIPNDIYNFVDACQDAQAMWKRVQRLMQGNDLSL</sequence>
<gene>
    <name evidence="2" type="ORF">Tci_633259</name>
</gene>
<reference evidence="2" key="1">
    <citation type="journal article" date="2019" name="Sci. Rep.">
        <title>Draft genome of Tanacetum cinerariifolium, the natural source of mosquito coil.</title>
        <authorList>
            <person name="Yamashiro T."/>
            <person name="Shiraishi A."/>
            <person name="Satake H."/>
            <person name="Nakayama K."/>
        </authorList>
    </citation>
    <scope>NUCLEOTIDE SEQUENCE</scope>
</reference>
<evidence type="ECO:0000256" key="1">
    <source>
        <dbReference type="SAM" id="MobiDB-lite"/>
    </source>
</evidence>
<evidence type="ECO:0008006" key="3">
    <source>
        <dbReference type="Google" id="ProtNLM"/>
    </source>
</evidence>